<evidence type="ECO:0000259" key="4">
    <source>
        <dbReference type="PROSITE" id="PS50901"/>
    </source>
</evidence>
<protein>
    <submittedName>
        <fullName evidence="5">FtsK/SpoIIIE domain-containing protein</fullName>
    </submittedName>
</protein>
<dbReference type="PROSITE" id="PS50901">
    <property type="entry name" value="FTSK"/>
    <property type="match status" value="1"/>
</dbReference>
<dbReference type="PANTHER" id="PTHR22683:SF41">
    <property type="entry name" value="DNA TRANSLOCASE FTSK"/>
    <property type="match status" value="1"/>
</dbReference>
<keyword evidence="1 3" id="KW-0547">Nucleotide-binding</keyword>
<dbReference type="Pfam" id="PF01580">
    <property type="entry name" value="FtsK_SpoIIIE"/>
    <property type="match status" value="1"/>
</dbReference>
<evidence type="ECO:0000313" key="5">
    <source>
        <dbReference type="EMBL" id="MFC4333975.1"/>
    </source>
</evidence>
<keyword evidence="2 3" id="KW-0067">ATP-binding</keyword>
<name>A0ABV8TT93_9ACTN</name>
<gene>
    <name evidence="5" type="ORF">ACFPET_02040</name>
</gene>
<feature type="binding site" evidence="3">
    <location>
        <begin position="325"/>
        <end position="332"/>
    </location>
    <ligand>
        <name>ATP</name>
        <dbReference type="ChEBI" id="CHEBI:30616"/>
    </ligand>
</feature>
<dbReference type="InterPro" id="IPR050206">
    <property type="entry name" value="FtsK/SpoIIIE/SftA"/>
</dbReference>
<evidence type="ECO:0000313" key="6">
    <source>
        <dbReference type="Proteomes" id="UP001595823"/>
    </source>
</evidence>
<evidence type="ECO:0000256" key="3">
    <source>
        <dbReference type="PROSITE-ProRule" id="PRU00289"/>
    </source>
</evidence>
<feature type="domain" description="FtsK" evidence="4">
    <location>
        <begin position="307"/>
        <end position="508"/>
    </location>
</feature>
<dbReference type="CDD" id="cd01127">
    <property type="entry name" value="TrwB_TraG_TraD_VirD4"/>
    <property type="match status" value="1"/>
</dbReference>
<evidence type="ECO:0000256" key="2">
    <source>
        <dbReference type="ARBA" id="ARBA00022840"/>
    </source>
</evidence>
<sequence>MPGFRAHLERSLSAFSAIPERIARLGARAEAEPAPVDPRLAAAEDAAASSLDLDDLRGDPWRLPVGHFALHSGATVPALVPFGEGGHLALSRDARDPAVAGLAQTALLHVLARTDPGAVRVVGMDTGALGAAFAPFTALQQAGVLEEVATDAAGQARVLDMAERQVAEAIAGRSDDRLVLVVASWEAPTRAHRQRLDALAHSGRAHGVAIIACGLPDLQQATRIDIGESSATVHNPPGEPWTTGEEYAIPLTLPSVPSSSYLASEAARLADRAREAGTLRFSDLVPLRTGDADPADGLEVRIGRDRSGDVALRFDDLTPHWLIGGRTGGGKTVFLLDLLYGLATRYRPGDVALFLLDFKEGVSFSEFIPTGRDRTYIPHARAVGVESDREYGLAVLEALSQEMVRRSQVMKNLGVSSYAALRRHEEYPRIVCVADEFQVLLAGNDRVAQQAVAALETIARKGRSYGVHLVLASQTLSGIESLWAKKDSIFGQFPMRVALPGAKTILEPDNNAAQGLSLGQVVVNTEGGAKGADRIVRFPNADDDHMRAVRENLNRTFADARPPRIFYGYKPLHLSDALPGEKGGDRLALGRHVDVGLSIAAPALTRSPGRNLALLGSDKALGETLEAAVEGLVPERRVVAVDETGAAVLPEGVEKAASLAEAMEDVADDTVIAVWGAENHGLDRAGLTRFRELLRRGPERGVHILGWWRALRRHMDDIGGSAGREDCAVSLVGTIPGGELIGHFGQQYSHWSPRAGRALLIDRHSDDSGGRLIIPFTRPEGVAMPHQSGTAEERIF</sequence>
<dbReference type="InterPro" id="IPR002543">
    <property type="entry name" value="FtsK_dom"/>
</dbReference>
<organism evidence="5 6">
    <name type="scientific">Salininema proteolyticum</name>
    <dbReference type="NCBI Taxonomy" id="1607685"/>
    <lineage>
        <taxon>Bacteria</taxon>
        <taxon>Bacillati</taxon>
        <taxon>Actinomycetota</taxon>
        <taxon>Actinomycetes</taxon>
        <taxon>Glycomycetales</taxon>
        <taxon>Glycomycetaceae</taxon>
        <taxon>Salininema</taxon>
    </lineage>
</organism>
<accession>A0ABV8TT93</accession>
<keyword evidence="6" id="KW-1185">Reference proteome</keyword>
<dbReference type="RefSeq" id="WP_380617712.1">
    <property type="nucleotide sequence ID" value="NZ_JBHSDK010000002.1"/>
</dbReference>
<evidence type="ECO:0000256" key="1">
    <source>
        <dbReference type="ARBA" id="ARBA00022741"/>
    </source>
</evidence>
<reference evidence="6" key="1">
    <citation type="journal article" date="2019" name="Int. J. Syst. Evol. Microbiol.">
        <title>The Global Catalogue of Microorganisms (GCM) 10K type strain sequencing project: providing services to taxonomists for standard genome sequencing and annotation.</title>
        <authorList>
            <consortium name="The Broad Institute Genomics Platform"/>
            <consortium name="The Broad Institute Genome Sequencing Center for Infectious Disease"/>
            <person name="Wu L."/>
            <person name="Ma J."/>
        </authorList>
    </citation>
    <scope>NUCLEOTIDE SEQUENCE [LARGE SCALE GENOMIC DNA]</scope>
    <source>
        <strain evidence="6">IBRC-M 10908</strain>
    </source>
</reference>
<dbReference type="PANTHER" id="PTHR22683">
    <property type="entry name" value="SPORULATION PROTEIN RELATED"/>
    <property type="match status" value="1"/>
</dbReference>
<proteinExistence type="predicted"/>
<dbReference type="Gene3D" id="3.40.50.300">
    <property type="entry name" value="P-loop containing nucleotide triphosphate hydrolases"/>
    <property type="match status" value="1"/>
</dbReference>
<dbReference type="EMBL" id="JBHSDK010000002">
    <property type="protein sequence ID" value="MFC4333975.1"/>
    <property type="molecule type" value="Genomic_DNA"/>
</dbReference>
<comment type="caution">
    <text evidence="5">The sequence shown here is derived from an EMBL/GenBank/DDBJ whole genome shotgun (WGS) entry which is preliminary data.</text>
</comment>
<dbReference type="SUPFAM" id="SSF52540">
    <property type="entry name" value="P-loop containing nucleoside triphosphate hydrolases"/>
    <property type="match status" value="1"/>
</dbReference>
<dbReference type="Proteomes" id="UP001595823">
    <property type="component" value="Unassembled WGS sequence"/>
</dbReference>
<dbReference type="InterPro" id="IPR027417">
    <property type="entry name" value="P-loop_NTPase"/>
</dbReference>